<name>A0A0R2DBR5_9LACO</name>
<protein>
    <submittedName>
        <fullName evidence="1">Major tail protein</fullName>
    </submittedName>
</protein>
<dbReference type="InterPro" id="IPR006490">
    <property type="entry name" value="Maj_tail_phi13"/>
</dbReference>
<accession>A0A0R2DBR5</accession>
<proteinExistence type="predicted"/>
<dbReference type="STRING" id="1423803.FD13_GL001050"/>
<dbReference type="AlphaFoldDB" id="A0A0R2DBR5"/>
<dbReference type="EMBL" id="AYZH01000022">
    <property type="protein sequence ID" value="KRN01456.1"/>
    <property type="molecule type" value="Genomic_DNA"/>
</dbReference>
<dbReference type="PATRIC" id="fig|1423803.3.peg.1055"/>
<dbReference type="NCBIfam" id="TIGR01603">
    <property type="entry name" value="maj_tail_phi13"/>
    <property type="match status" value="1"/>
</dbReference>
<dbReference type="OrthoDB" id="2184075at2"/>
<organism evidence="1 2">
    <name type="scientific">Levilactobacillus senmaizukei DSM 21775 = NBRC 103853</name>
    <dbReference type="NCBI Taxonomy" id="1423803"/>
    <lineage>
        <taxon>Bacteria</taxon>
        <taxon>Bacillati</taxon>
        <taxon>Bacillota</taxon>
        <taxon>Bacilli</taxon>
        <taxon>Lactobacillales</taxon>
        <taxon>Lactobacillaceae</taxon>
        <taxon>Levilactobacillus</taxon>
    </lineage>
</organism>
<gene>
    <name evidence="1" type="ORF">FD13_GL001050</name>
</gene>
<comment type="caution">
    <text evidence="1">The sequence shown here is derived from an EMBL/GenBank/DDBJ whole genome shotgun (WGS) entry which is preliminary data.</text>
</comment>
<evidence type="ECO:0000313" key="2">
    <source>
        <dbReference type="Proteomes" id="UP000051589"/>
    </source>
</evidence>
<dbReference type="Proteomes" id="UP000051589">
    <property type="component" value="Unassembled WGS sequence"/>
</dbReference>
<keyword evidence="2" id="KW-1185">Reference proteome</keyword>
<sequence length="215" mass="23358">MADVQTNKNKDAYTLTLGDIFFAPMTTPGTSSTAPVYSDQIFRKTIGKKVEVKGNGKSTPLYASGVLLAQVNQETEEEISMDHIGLPTGLLDQVTATTPNNGVSFASADATTPAEFGFGFIAKRSDGVNDAMWFPRCVVSPATELSYETSEDEFKEQDVSMTIQASGLLHGDHVMYSKYSSQRETTLTVEDFMKQVVFDKSQIETLGTPVTEPKG</sequence>
<dbReference type="RefSeq" id="WP_061777185.1">
    <property type="nucleotide sequence ID" value="NZ_AYZH01000022.1"/>
</dbReference>
<reference evidence="1 2" key="1">
    <citation type="journal article" date="2015" name="Genome Announc.">
        <title>Expanding the biotechnology potential of lactobacilli through comparative genomics of 213 strains and associated genera.</title>
        <authorList>
            <person name="Sun Z."/>
            <person name="Harris H.M."/>
            <person name="McCann A."/>
            <person name="Guo C."/>
            <person name="Argimon S."/>
            <person name="Zhang W."/>
            <person name="Yang X."/>
            <person name="Jeffery I.B."/>
            <person name="Cooney J.C."/>
            <person name="Kagawa T.F."/>
            <person name="Liu W."/>
            <person name="Song Y."/>
            <person name="Salvetti E."/>
            <person name="Wrobel A."/>
            <person name="Rasinkangas P."/>
            <person name="Parkhill J."/>
            <person name="Rea M.C."/>
            <person name="O'Sullivan O."/>
            <person name="Ritari J."/>
            <person name="Douillard F.P."/>
            <person name="Paul Ross R."/>
            <person name="Yang R."/>
            <person name="Briner A.E."/>
            <person name="Felis G.E."/>
            <person name="de Vos W.M."/>
            <person name="Barrangou R."/>
            <person name="Klaenhammer T.R."/>
            <person name="Caufield P.W."/>
            <person name="Cui Y."/>
            <person name="Zhang H."/>
            <person name="O'Toole P.W."/>
        </authorList>
    </citation>
    <scope>NUCLEOTIDE SEQUENCE [LARGE SCALE GENOMIC DNA]</scope>
    <source>
        <strain evidence="1 2">DSM 21775</strain>
    </source>
</reference>
<evidence type="ECO:0000313" key="1">
    <source>
        <dbReference type="EMBL" id="KRN01456.1"/>
    </source>
</evidence>